<dbReference type="PROSITE" id="PS51257">
    <property type="entry name" value="PROKAR_LIPOPROTEIN"/>
    <property type="match status" value="1"/>
</dbReference>
<name>A0A2N9H0Y8_FAGSY</name>
<sequence length="54" mass="5380">MMWRPECLGSCVSASACGVPCAWQWAGGWLLLGCSSAPPSVLCAGGYGLTGSSG</sequence>
<gene>
    <name evidence="1" type="ORF">FSB_LOCUS33181</name>
</gene>
<protein>
    <submittedName>
        <fullName evidence="1">Uncharacterized protein</fullName>
    </submittedName>
</protein>
<dbReference type="EMBL" id="OIVN01002642">
    <property type="protein sequence ID" value="SPD05299.1"/>
    <property type="molecule type" value="Genomic_DNA"/>
</dbReference>
<evidence type="ECO:0000313" key="1">
    <source>
        <dbReference type="EMBL" id="SPD05299.1"/>
    </source>
</evidence>
<dbReference type="AlphaFoldDB" id="A0A2N9H0Y8"/>
<proteinExistence type="predicted"/>
<organism evidence="1">
    <name type="scientific">Fagus sylvatica</name>
    <name type="common">Beechnut</name>
    <dbReference type="NCBI Taxonomy" id="28930"/>
    <lineage>
        <taxon>Eukaryota</taxon>
        <taxon>Viridiplantae</taxon>
        <taxon>Streptophyta</taxon>
        <taxon>Embryophyta</taxon>
        <taxon>Tracheophyta</taxon>
        <taxon>Spermatophyta</taxon>
        <taxon>Magnoliopsida</taxon>
        <taxon>eudicotyledons</taxon>
        <taxon>Gunneridae</taxon>
        <taxon>Pentapetalae</taxon>
        <taxon>rosids</taxon>
        <taxon>fabids</taxon>
        <taxon>Fagales</taxon>
        <taxon>Fagaceae</taxon>
        <taxon>Fagus</taxon>
    </lineage>
</organism>
<accession>A0A2N9H0Y8</accession>
<reference evidence="1" key="1">
    <citation type="submission" date="2018-02" db="EMBL/GenBank/DDBJ databases">
        <authorList>
            <person name="Cohen D.B."/>
            <person name="Kent A.D."/>
        </authorList>
    </citation>
    <scope>NUCLEOTIDE SEQUENCE</scope>
</reference>